<name>A0A069QEN6_HOYLO</name>
<reference evidence="1 2" key="1">
    <citation type="submission" date="2013-08" db="EMBL/GenBank/DDBJ databases">
        <authorList>
            <person name="Weinstock G."/>
            <person name="Sodergren E."/>
            <person name="Wylie T."/>
            <person name="Fulton L."/>
            <person name="Fulton R."/>
            <person name="Fronick C."/>
            <person name="O'Laughlin M."/>
            <person name="Godfrey J."/>
            <person name="Miner T."/>
            <person name="Herter B."/>
            <person name="Appelbaum E."/>
            <person name="Cordes M."/>
            <person name="Lek S."/>
            <person name="Wollam A."/>
            <person name="Pepin K.H."/>
            <person name="Palsikar V.B."/>
            <person name="Mitreva M."/>
            <person name="Wilson R.K."/>
        </authorList>
    </citation>
    <scope>NUCLEOTIDE SEQUENCE [LARGE SCALE GENOMIC DNA]</scope>
    <source>
        <strain evidence="1 2">ATCC 15930</strain>
    </source>
</reference>
<dbReference type="HOGENOM" id="CLU_200508_0_0_10"/>
<accession>A0A069QEN6</accession>
<gene>
    <name evidence="1" type="ORF">HMPREF1991_02698</name>
</gene>
<evidence type="ECO:0000313" key="2">
    <source>
        <dbReference type="Proteomes" id="UP000027442"/>
    </source>
</evidence>
<protein>
    <submittedName>
        <fullName evidence="1">Uncharacterized protein</fullName>
    </submittedName>
</protein>
<organism evidence="1 2">
    <name type="scientific">Hoylesella loescheii DSM 19665 = JCM 12249 = ATCC 15930</name>
    <dbReference type="NCBI Taxonomy" id="1122985"/>
    <lineage>
        <taxon>Bacteria</taxon>
        <taxon>Pseudomonadati</taxon>
        <taxon>Bacteroidota</taxon>
        <taxon>Bacteroidia</taxon>
        <taxon>Bacteroidales</taxon>
        <taxon>Prevotellaceae</taxon>
        <taxon>Hoylesella</taxon>
    </lineage>
</organism>
<proteinExistence type="predicted"/>
<comment type="caution">
    <text evidence="1">The sequence shown here is derived from an EMBL/GenBank/DDBJ whole genome shotgun (WGS) entry which is preliminary data.</text>
</comment>
<evidence type="ECO:0000313" key="1">
    <source>
        <dbReference type="EMBL" id="KDR51245.1"/>
    </source>
</evidence>
<keyword evidence="2" id="KW-1185">Reference proteome</keyword>
<dbReference type="PATRIC" id="fig|1122985.7.peg.2795"/>
<dbReference type="EMBL" id="JNGW01000117">
    <property type="protein sequence ID" value="KDR51245.1"/>
    <property type="molecule type" value="Genomic_DNA"/>
</dbReference>
<dbReference type="Proteomes" id="UP000027442">
    <property type="component" value="Unassembled WGS sequence"/>
</dbReference>
<sequence>MGEGLGMSFDAKTREDGARKLREFGIREICYAFCLVTLVGEIAISLPLQSYSEGMVSYSRTCQLTILPFAFSSF</sequence>
<dbReference type="AlphaFoldDB" id="A0A069QEN6"/>